<accession>M0M3F5</accession>
<gene>
    <name evidence="2" type="ORF">C447_07398</name>
</gene>
<reference evidence="2 3" key="1">
    <citation type="journal article" date="2014" name="PLoS Genet.">
        <title>Phylogenetically driven sequencing of extremely halophilic archaea reveals strategies for static and dynamic osmo-response.</title>
        <authorList>
            <person name="Becker E.A."/>
            <person name="Seitzer P.M."/>
            <person name="Tritt A."/>
            <person name="Larsen D."/>
            <person name="Krusor M."/>
            <person name="Yao A.I."/>
            <person name="Wu D."/>
            <person name="Madern D."/>
            <person name="Eisen J.A."/>
            <person name="Darling A.E."/>
            <person name="Facciotti M.T."/>
        </authorList>
    </citation>
    <scope>NUCLEOTIDE SEQUENCE [LARGE SCALE GENOMIC DNA]</scope>
    <source>
        <strain evidence="2 3">100A6</strain>
    </source>
</reference>
<evidence type="ECO:0000259" key="1">
    <source>
        <dbReference type="Pfam" id="PF25934"/>
    </source>
</evidence>
<proteinExistence type="predicted"/>
<keyword evidence="3" id="KW-1185">Reference proteome</keyword>
<name>M0M3F5_9EURY</name>
<organism evidence="2 3">
    <name type="scientific">Halococcus hamelinensis 100A6</name>
    <dbReference type="NCBI Taxonomy" id="1132509"/>
    <lineage>
        <taxon>Archaea</taxon>
        <taxon>Methanobacteriati</taxon>
        <taxon>Methanobacteriota</taxon>
        <taxon>Stenosarchaea group</taxon>
        <taxon>Halobacteria</taxon>
        <taxon>Halobacteriales</taxon>
        <taxon>Halococcaceae</taxon>
        <taxon>Halococcus</taxon>
    </lineage>
</organism>
<dbReference type="RefSeq" id="WP_007692449.1">
    <property type="nucleotide sequence ID" value="NZ_AJRK01000125.1"/>
</dbReference>
<dbReference type="OrthoDB" id="292887at2157"/>
<dbReference type="PATRIC" id="fig|1132509.6.peg.1674"/>
<evidence type="ECO:0000313" key="3">
    <source>
        <dbReference type="Proteomes" id="UP000011566"/>
    </source>
</evidence>
<protein>
    <recommendedName>
        <fullName evidence="1">DUF7979 domain-containing protein</fullName>
    </recommendedName>
</protein>
<dbReference type="AlphaFoldDB" id="M0M3F5"/>
<comment type="caution">
    <text evidence="2">The sequence shown here is derived from an EMBL/GenBank/DDBJ whole genome shotgun (WGS) entry which is preliminary data.</text>
</comment>
<dbReference type="Pfam" id="PF25934">
    <property type="entry name" value="DUF7979"/>
    <property type="match status" value="1"/>
</dbReference>
<dbReference type="Proteomes" id="UP000011566">
    <property type="component" value="Unassembled WGS sequence"/>
</dbReference>
<sequence length="130" mass="14482">MLLGVCVLLASLPAWLGAADFDHHFSYNHRIQDPTFEQERETTPYDQLSTEEKQYVDAAIDGRSFDFEDDSREMPSVVERGGTDYALDSARSVDWLNPGSFGPVLGGIAGFWLVFEAVQHERAHLGPHGV</sequence>
<dbReference type="EMBL" id="AOMB01000021">
    <property type="protein sequence ID" value="EMA39134.1"/>
    <property type="molecule type" value="Genomic_DNA"/>
</dbReference>
<dbReference type="InterPro" id="IPR058285">
    <property type="entry name" value="DUF7979"/>
</dbReference>
<dbReference type="eggNOG" id="ENOG502N5K6">
    <property type="taxonomic scope" value="Archaea"/>
</dbReference>
<evidence type="ECO:0000313" key="2">
    <source>
        <dbReference type="EMBL" id="EMA39134.1"/>
    </source>
</evidence>
<feature type="domain" description="DUF7979" evidence="1">
    <location>
        <begin position="37"/>
        <end position="87"/>
    </location>
</feature>